<keyword evidence="3" id="KW-1185">Reference proteome</keyword>
<sequence>MGVNVYVDGFNLYYGCLKGTSYKWLDLSALCRKLLPRDDITRIRYFTARITARPGDPDSPTRQDTYLRALGTIPQMSVHYGHFQETRPRMPLATPDPSGPRTVKVIKTEEKGSDVNLASYLLLDSFHGDCDVAVVISNDSDLREPLGTR</sequence>
<dbReference type="STRING" id="568860.SAMN05421811_1122"/>
<dbReference type="CDD" id="cd18722">
    <property type="entry name" value="PIN_NicB-like"/>
    <property type="match status" value="1"/>
</dbReference>
<name>A0A1I0L4F4_9ACTN</name>
<dbReference type="RefSeq" id="WP_091088447.1">
    <property type="nucleotide sequence ID" value="NZ_FOHX01000012.1"/>
</dbReference>
<organism evidence="2 3">
    <name type="scientific">Nonomuraea wenchangensis</name>
    <dbReference type="NCBI Taxonomy" id="568860"/>
    <lineage>
        <taxon>Bacteria</taxon>
        <taxon>Bacillati</taxon>
        <taxon>Actinomycetota</taxon>
        <taxon>Actinomycetes</taxon>
        <taxon>Streptosporangiales</taxon>
        <taxon>Streptosporangiaceae</taxon>
        <taxon>Nonomuraea</taxon>
    </lineage>
</organism>
<evidence type="ECO:0000259" key="1">
    <source>
        <dbReference type="Pfam" id="PF01936"/>
    </source>
</evidence>
<feature type="domain" description="NYN" evidence="1">
    <location>
        <begin position="3"/>
        <end position="145"/>
    </location>
</feature>
<accession>A0A1I0L4F4</accession>
<gene>
    <name evidence="2" type="ORF">SAMN05421811_1122</name>
</gene>
<dbReference type="EMBL" id="FOHX01000012">
    <property type="protein sequence ID" value="SEU34124.1"/>
    <property type="molecule type" value="Genomic_DNA"/>
</dbReference>
<dbReference type="InterPro" id="IPR021139">
    <property type="entry name" value="NYN"/>
</dbReference>
<dbReference type="AlphaFoldDB" id="A0A1I0L4F4"/>
<protein>
    <submittedName>
        <fullName evidence="2">NYN domain-containing protein</fullName>
    </submittedName>
</protein>
<dbReference type="Proteomes" id="UP000199361">
    <property type="component" value="Unassembled WGS sequence"/>
</dbReference>
<evidence type="ECO:0000313" key="3">
    <source>
        <dbReference type="Proteomes" id="UP000199361"/>
    </source>
</evidence>
<proteinExistence type="predicted"/>
<evidence type="ECO:0000313" key="2">
    <source>
        <dbReference type="EMBL" id="SEU34124.1"/>
    </source>
</evidence>
<dbReference type="Gene3D" id="3.40.50.1010">
    <property type="entry name" value="5'-nuclease"/>
    <property type="match status" value="1"/>
</dbReference>
<reference evidence="2 3" key="1">
    <citation type="submission" date="2016-10" db="EMBL/GenBank/DDBJ databases">
        <authorList>
            <person name="de Groot N.N."/>
        </authorList>
    </citation>
    <scope>NUCLEOTIDE SEQUENCE [LARGE SCALE GENOMIC DNA]</scope>
    <source>
        <strain evidence="2 3">CGMCC 4.5598</strain>
    </source>
</reference>
<dbReference type="OrthoDB" id="9809421at2"/>
<dbReference type="GO" id="GO:0004540">
    <property type="term" value="F:RNA nuclease activity"/>
    <property type="evidence" value="ECO:0007669"/>
    <property type="project" value="InterPro"/>
</dbReference>
<dbReference type="Pfam" id="PF01936">
    <property type="entry name" value="NYN"/>
    <property type="match status" value="1"/>
</dbReference>